<feature type="region of interest" description="Disordered" evidence="1">
    <location>
        <begin position="538"/>
        <end position="571"/>
    </location>
</feature>
<dbReference type="EMBL" id="CP086715">
    <property type="protein sequence ID" value="WOO79384.1"/>
    <property type="molecule type" value="Genomic_DNA"/>
</dbReference>
<feature type="region of interest" description="Disordered" evidence="1">
    <location>
        <begin position="676"/>
        <end position="714"/>
    </location>
</feature>
<feature type="compositionally biased region" description="Basic and acidic residues" evidence="1">
    <location>
        <begin position="499"/>
        <end position="509"/>
    </location>
</feature>
<feature type="compositionally biased region" description="Acidic residues" evidence="1">
    <location>
        <begin position="684"/>
        <end position="699"/>
    </location>
</feature>
<feature type="compositionally biased region" description="Low complexity" evidence="1">
    <location>
        <begin position="254"/>
        <end position="282"/>
    </location>
</feature>
<dbReference type="AlphaFoldDB" id="A0AAF0Y6Z1"/>
<evidence type="ECO:0000313" key="3">
    <source>
        <dbReference type="Proteomes" id="UP000827549"/>
    </source>
</evidence>
<feature type="compositionally biased region" description="Low complexity" evidence="1">
    <location>
        <begin position="57"/>
        <end position="86"/>
    </location>
</feature>
<keyword evidence="3" id="KW-1185">Reference proteome</keyword>
<dbReference type="Proteomes" id="UP000827549">
    <property type="component" value="Chromosome 2"/>
</dbReference>
<feature type="region of interest" description="Disordered" evidence="1">
    <location>
        <begin position="584"/>
        <end position="643"/>
    </location>
</feature>
<feature type="region of interest" description="Disordered" evidence="1">
    <location>
        <begin position="246"/>
        <end position="322"/>
    </location>
</feature>
<dbReference type="RefSeq" id="XP_062625416.1">
    <property type="nucleotide sequence ID" value="XM_062769432.1"/>
</dbReference>
<feature type="compositionally biased region" description="Polar residues" evidence="1">
    <location>
        <begin position="403"/>
        <end position="418"/>
    </location>
</feature>
<feature type="compositionally biased region" description="Low complexity" evidence="1">
    <location>
        <begin position="617"/>
        <end position="643"/>
    </location>
</feature>
<sequence length="714" mass="75317">MTLLHASARAGPGPSTLAIASRPKPERSSSLPHAVPHPVSPISILRKPSLPTISASALAPAASSALPTPTTTSSSSMPPTPSGLSFPPLPPLPPYPLVSSAKPQRKSAPPTSPPSRPSDGGGRVKTRRSRVSFREEVDVAAPADLQKHRPQSVQPTPPARPASAAAGSLSGSPAQARRPSADGDLRKMPRPALKRVASSSLMITRPVSANDFDFRPQTLRYPRLSPALARLSDSSFNAADVWDSNKASRTVKRSSASAVPSTVSSMTSSSSSSSSSTSSPVATQDHRGAPVHVTTPSVTATPPARKSRKPRSPVPSWGSTCPSLISSSHRASLASTLTAPSMTSLLLSPPSPGGDRTASFPDDIYSSPRTSPMVFAHDADAPELPEMPDLATLSKYQQSADSSDYTQVVSTSSMSQPSKLRLQPAPRVRRREPSSTSTTPTDSPATKTRATERLLRLQSSLADLRMQRQSDSPAPPPLPRTSKAPPSPTVAELAHATPRKAEWSSYREPEESDSESDLDLSLPLLNAALRSHVIPSSSRLLVQSSSHKAKSVDGEADTSLGWSGSESEEEEFSRTVARITLRKAAAGTSAVPPPASRRLLKRPSLPVGRLHRFSQLSPPSDSSTGPTTPRPSSAMSSTGRSASGTAAMLSALVESKYGTTEALPRPKRFVEGWGAPEVLHDDDWPPDGVEEVEEEDDEMPMPRAAMLRPVSTAA</sequence>
<dbReference type="GeneID" id="87806155"/>
<gene>
    <name evidence="2" type="ORF">LOC62_02G002908</name>
</gene>
<feature type="compositionally biased region" description="Low complexity" evidence="1">
    <location>
        <begin position="290"/>
        <end position="304"/>
    </location>
</feature>
<feature type="compositionally biased region" description="Low complexity" evidence="1">
    <location>
        <begin position="161"/>
        <end position="176"/>
    </location>
</feature>
<feature type="region of interest" description="Disordered" evidence="1">
    <location>
        <begin position="1"/>
        <end position="44"/>
    </location>
</feature>
<evidence type="ECO:0000256" key="1">
    <source>
        <dbReference type="SAM" id="MobiDB-lite"/>
    </source>
</evidence>
<feature type="region of interest" description="Disordered" evidence="1">
    <location>
        <begin position="465"/>
        <end position="518"/>
    </location>
</feature>
<feature type="region of interest" description="Disordered" evidence="1">
    <location>
        <begin position="344"/>
        <end position="373"/>
    </location>
</feature>
<reference evidence="2" key="1">
    <citation type="submission" date="2023-10" db="EMBL/GenBank/DDBJ databases">
        <authorList>
            <person name="Noh H."/>
        </authorList>
    </citation>
    <scope>NUCLEOTIDE SEQUENCE</scope>
    <source>
        <strain evidence="2">DUCC4014</strain>
    </source>
</reference>
<proteinExistence type="predicted"/>
<name>A0AAF0Y6Z1_9TREE</name>
<organism evidence="2 3">
    <name type="scientific">Vanrija pseudolonga</name>
    <dbReference type="NCBI Taxonomy" id="143232"/>
    <lineage>
        <taxon>Eukaryota</taxon>
        <taxon>Fungi</taxon>
        <taxon>Dikarya</taxon>
        <taxon>Basidiomycota</taxon>
        <taxon>Agaricomycotina</taxon>
        <taxon>Tremellomycetes</taxon>
        <taxon>Trichosporonales</taxon>
        <taxon>Trichosporonaceae</taxon>
        <taxon>Vanrija</taxon>
    </lineage>
</organism>
<protein>
    <submittedName>
        <fullName evidence="2">Uncharacterized protein</fullName>
    </submittedName>
</protein>
<accession>A0AAF0Y6Z1</accession>
<feature type="compositionally biased region" description="Pro residues" evidence="1">
    <location>
        <begin position="87"/>
        <end position="96"/>
    </location>
</feature>
<feature type="region of interest" description="Disordered" evidence="1">
    <location>
        <begin position="403"/>
        <end position="451"/>
    </location>
</feature>
<feature type="compositionally biased region" description="Low complexity" evidence="1">
    <location>
        <begin position="434"/>
        <end position="448"/>
    </location>
</feature>
<evidence type="ECO:0000313" key="2">
    <source>
        <dbReference type="EMBL" id="WOO79384.1"/>
    </source>
</evidence>
<feature type="region of interest" description="Disordered" evidence="1">
    <location>
        <begin position="57"/>
        <end position="198"/>
    </location>
</feature>